<evidence type="ECO:0000313" key="5">
    <source>
        <dbReference type="EMBL" id="GAA4809520.1"/>
    </source>
</evidence>
<proteinExistence type="inferred from homology"/>
<sequence>MTTPVAALARRAAADPDAPLVRFPDGTRAGVGEVETGARAAAAHLAGLVPRGAAVATCLAPDPAAVTTIFALGLLGAVEVPVAADLPAPAVRALLATADVRLALVDAGVGPERLAVLREVGPVMLVGAPGTSTLPRVVDERPRPLARAAPAPGDPLAVMSTSGTTGRAKAAVLPHFAALRQARTVAGAMGYGPGDVLFNVFPWHHINVRHAGLLPALLSGATLVAHPRFSASGFWATCRAEGVTAFNFMGAMLAILERRPPGPEDEVHDVRLAYGAPAPPDLAQRFRDRFGVLALEAYACTELADVAISTPRDRRPGTAGRVVPEYEVAILDDDGRPVAAGEVGRIAARPRVAHVAFLGYAGEGPAPGGWFTTGDRGRLDADGYLTFAGRRGDVVRRRGENVAAWDVEQVLRTLPGVVDVAVVGVDSELTEQEVLAVVAGPVAPAAVADHCRGRLPRHAVPRYVRVVGELPRTASGKVRKPALAADGVTADTWDGEAPCVSST</sequence>
<protein>
    <submittedName>
        <fullName evidence="5">ATP-dependent acyl-CoA ligase</fullName>
    </submittedName>
</protein>
<dbReference type="InterPro" id="IPR045851">
    <property type="entry name" value="AMP-bd_C_sf"/>
</dbReference>
<dbReference type="PANTHER" id="PTHR43201:SF5">
    <property type="entry name" value="MEDIUM-CHAIN ACYL-COA LIGASE ACSF2, MITOCHONDRIAL"/>
    <property type="match status" value="1"/>
</dbReference>
<keyword evidence="2 5" id="KW-0436">Ligase</keyword>
<evidence type="ECO:0000313" key="6">
    <source>
        <dbReference type="Proteomes" id="UP001500928"/>
    </source>
</evidence>
<comment type="caution">
    <text evidence="5">The sequence shown here is derived from an EMBL/GenBank/DDBJ whole genome shotgun (WGS) entry which is preliminary data.</text>
</comment>
<dbReference type="InterPro" id="IPR042099">
    <property type="entry name" value="ANL_N_sf"/>
</dbReference>
<keyword evidence="6" id="KW-1185">Reference proteome</keyword>
<dbReference type="Pfam" id="PF13193">
    <property type="entry name" value="AMP-binding_C"/>
    <property type="match status" value="1"/>
</dbReference>
<feature type="domain" description="AMP-binding enzyme C-terminal" evidence="4">
    <location>
        <begin position="407"/>
        <end position="477"/>
    </location>
</feature>
<dbReference type="RefSeq" id="WP_345423468.1">
    <property type="nucleotide sequence ID" value="NZ_BAABHO010000066.1"/>
</dbReference>
<evidence type="ECO:0000259" key="4">
    <source>
        <dbReference type="Pfam" id="PF13193"/>
    </source>
</evidence>
<name>A0ABP9CEK5_9PSEU</name>
<evidence type="ECO:0000256" key="1">
    <source>
        <dbReference type="ARBA" id="ARBA00006432"/>
    </source>
</evidence>
<feature type="domain" description="AMP-dependent synthetase/ligase" evidence="3">
    <location>
        <begin position="9"/>
        <end position="349"/>
    </location>
</feature>
<reference evidence="6" key="1">
    <citation type="journal article" date="2019" name="Int. J. Syst. Evol. Microbiol.">
        <title>The Global Catalogue of Microorganisms (GCM) 10K type strain sequencing project: providing services to taxonomists for standard genome sequencing and annotation.</title>
        <authorList>
            <consortium name="The Broad Institute Genomics Platform"/>
            <consortium name="The Broad Institute Genome Sequencing Center for Infectious Disease"/>
            <person name="Wu L."/>
            <person name="Ma J."/>
        </authorList>
    </citation>
    <scope>NUCLEOTIDE SEQUENCE [LARGE SCALE GENOMIC DNA]</scope>
    <source>
        <strain evidence="6">JCM 17979</strain>
    </source>
</reference>
<gene>
    <name evidence="5" type="ORF">GCM10023200_54150</name>
</gene>
<comment type="similarity">
    <text evidence="1">Belongs to the ATP-dependent AMP-binding enzyme family.</text>
</comment>
<dbReference type="GO" id="GO:0016874">
    <property type="term" value="F:ligase activity"/>
    <property type="evidence" value="ECO:0007669"/>
    <property type="project" value="UniProtKB-KW"/>
</dbReference>
<dbReference type="Gene3D" id="3.40.50.12780">
    <property type="entry name" value="N-terminal domain of ligase-like"/>
    <property type="match status" value="1"/>
</dbReference>
<dbReference type="Gene3D" id="3.30.300.30">
    <property type="match status" value="1"/>
</dbReference>
<dbReference type="SUPFAM" id="SSF56801">
    <property type="entry name" value="Acetyl-CoA synthetase-like"/>
    <property type="match status" value="1"/>
</dbReference>
<accession>A0ABP9CEK5</accession>
<organism evidence="5 6">
    <name type="scientific">Actinomycetospora chlora</name>
    <dbReference type="NCBI Taxonomy" id="663608"/>
    <lineage>
        <taxon>Bacteria</taxon>
        <taxon>Bacillati</taxon>
        <taxon>Actinomycetota</taxon>
        <taxon>Actinomycetes</taxon>
        <taxon>Pseudonocardiales</taxon>
        <taxon>Pseudonocardiaceae</taxon>
        <taxon>Actinomycetospora</taxon>
    </lineage>
</organism>
<dbReference type="InterPro" id="IPR025110">
    <property type="entry name" value="AMP-bd_C"/>
</dbReference>
<dbReference type="Pfam" id="PF00501">
    <property type="entry name" value="AMP-binding"/>
    <property type="match status" value="1"/>
</dbReference>
<dbReference type="EMBL" id="BAABHO010000066">
    <property type="protein sequence ID" value="GAA4809520.1"/>
    <property type="molecule type" value="Genomic_DNA"/>
</dbReference>
<dbReference type="InterPro" id="IPR000873">
    <property type="entry name" value="AMP-dep_synth/lig_dom"/>
</dbReference>
<evidence type="ECO:0000259" key="3">
    <source>
        <dbReference type="Pfam" id="PF00501"/>
    </source>
</evidence>
<dbReference type="Proteomes" id="UP001500928">
    <property type="component" value="Unassembled WGS sequence"/>
</dbReference>
<dbReference type="PANTHER" id="PTHR43201">
    <property type="entry name" value="ACYL-COA SYNTHETASE"/>
    <property type="match status" value="1"/>
</dbReference>
<evidence type="ECO:0000256" key="2">
    <source>
        <dbReference type="ARBA" id="ARBA00022598"/>
    </source>
</evidence>